<protein>
    <submittedName>
        <fullName evidence="2">Uncharacterized protein</fullName>
    </submittedName>
</protein>
<reference evidence="2 3" key="1">
    <citation type="submission" date="2020-08" db="EMBL/GenBank/DDBJ databases">
        <title>Sequencing the genomes of 1000 actinobacteria strains.</title>
        <authorList>
            <person name="Klenk H.-P."/>
        </authorList>
    </citation>
    <scope>NUCLEOTIDE SEQUENCE [LARGE SCALE GENOMIC DNA]</scope>
    <source>
        <strain evidence="2 3">DSM 44230</strain>
    </source>
</reference>
<comment type="caution">
    <text evidence="2">The sequence shown here is derived from an EMBL/GenBank/DDBJ whole genome shotgun (WGS) entry which is preliminary data.</text>
</comment>
<evidence type="ECO:0000313" key="2">
    <source>
        <dbReference type="EMBL" id="MBB4679072.1"/>
    </source>
</evidence>
<keyword evidence="3" id="KW-1185">Reference proteome</keyword>
<gene>
    <name evidence="2" type="ORF">HNR67_005190</name>
</gene>
<dbReference type="AlphaFoldDB" id="A0A7W7FV99"/>
<evidence type="ECO:0000256" key="1">
    <source>
        <dbReference type="SAM" id="MobiDB-lite"/>
    </source>
</evidence>
<evidence type="ECO:0000313" key="3">
    <source>
        <dbReference type="Proteomes" id="UP000533598"/>
    </source>
</evidence>
<sequence>MRWDEQARTAVETALNESDVLGLRIGPSAAWCDLLLHVLALPETGPLDPDARRILRLNAPALVRVLLRESLPDGGFGPALPLADLAAVEEFFAGLTWSGQLYGWRFLDEPSLTADWPAEPSLTVHCGPEPGSRELYWFNECGRADGGYCIEGTVTFEELTVLRADGTPVPLAEFTADGRRYWQALADRDPRLSDTAQQAAQTGTPAWRPYTRISADRG</sequence>
<dbReference type="RefSeq" id="WP_185004865.1">
    <property type="nucleotide sequence ID" value="NZ_BAAAUI010000093.1"/>
</dbReference>
<feature type="region of interest" description="Disordered" evidence="1">
    <location>
        <begin position="196"/>
        <end position="218"/>
    </location>
</feature>
<dbReference type="Proteomes" id="UP000533598">
    <property type="component" value="Unassembled WGS sequence"/>
</dbReference>
<dbReference type="EMBL" id="JACHMH010000001">
    <property type="protein sequence ID" value="MBB4679072.1"/>
    <property type="molecule type" value="Genomic_DNA"/>
</dbReference>
<accession>A0A7W7FV99</accession>
<organism evidence="2 3">
    <name type="scientific">Crossiella cryophila</name>
    <dbReference type="NCBI Taxonomy" id="43355"/>
    <lineage>
        <taxon>Bacteria</taxon>
        <taxon>Bacillati</taxon>
        <taxon>Actinomycetota</taxon>
        <taxon>Actinomycetes</taxon>
        <taxon>Pseudonocardiales</taxon>
        <taxon>Pseudonocardiaceae</taxon>
        <taxon>Crossiella</taxon>
    </lineage>
</organism>
<proteinExistence type="predicted"/>
<name>A0A7W7FV99_9PSEU</name>